<dbReference type="InterPro" id="IPR036515">
    <property type="entry name" value="Transposase_17_sf"/>
</dbReference>
<dbReference type="GO" id="GO:0003677">
    <property type="term" value="F:DNA binding"/>
    <property type="evidence" value="ECO:0007669"/>
    <property type="project" value="InterPro"/>
</dbReference>
<protein>
    <submittedName>
        <fullName evidence="2">REP element-mobilizing transposase RayT</fullName>
    </submittedName>
</protein>
<name>A0A1M6GSR1_9CLOT</name>
<evidence type="ECO:0000259" key="1">
    <source>
        <dbReference type="SMART" id="SM01321"/>
    </source>
</evidence>
<feature type="domain" description="Transposase IS200-like" evidence="1">
    <location>
        <begin position="9"/>
        <end position="126"/>
    </location>
</feature>
<dbReference type="OrthoDB" id="9788881at2"/>
<dbReference type="STRING" id="1121298.SAMN05444401_2230"/>
<dbReference type="SUPFAM" id="SSF143422">
    <property type="entry name" value="Transposase IS200-like"/>
    <property type="match status" value="1"/>
</dbReference>
<dbReference type="GO" id="GO:0006313">
    <property type="term" value="P:DNA transposition"/>
    <property type="evidence" value="ECO:0007669"/>
    <property type="project" value="InterPro"/>
</dbReference>
<dbReference type="Pfam" id="PF01797">
    <property type="entry name" value="Y1_Tnp"/>
    <property type="match status" value="1"/>
</dbReference>
<dbReference type="EMBL" id="FQZO01000003">
    <property type="protein sequence ID" value="SHJ12998.1"/>
    <property type="molecule type" value="Genomic_DNA"/>
</dbReference>
<dbReference type="SMART" id="SM01321">
    <property type="entry name" value="Y1_Tnp"/>
    <property type="match status" value="1"/>
</dbReference>
<keyword evidence="3" id="KW-1185">Reference proteome</keyword>
<dbReference type="PANTHER" id="PTHR34322">
    <property type="entry name" value="TRANSPOSASE, Y1_TNP DOMAIN-CONTAINING"/>
    <property type="match status" value="1"/>
</dbReference>
<proteinExistence type="predicted"/>
<dbReference type="GO" id="GO:0004803">
    <property type="term" value="F:transposase activity"/>
    <property type="evidence" value="ECO:0007669"/>
    <property type="project" value="InterPro"/>
</dbReference>
<dbReference type="Gene3D" id="3.30.70.1290">
    <property type="entry name" value="Transposase IS200-like"/>
    <property type="match status" value="1"/>
</dbReference>
<reference evidence="2 3" key="1">
    <citation type="submission" date="2016-11" db="EMBL/GenBank/DDBJ databases">
        <authorList>
            <person name="Jaros S."/>
            <person name="Januszkiewicz K."/>
            <person name="Wedrychowicz H."/>
        </authorList>
    </citation>
    <scope>NUCLEOTIDE SEQUENCE [LARGE SCALE GENOMIC DNA]</scope>
    <source>
        <strain evidence="2 3">DSM 21864</strain>
    </source>
</reference>
<dbReference type="PANTHER" id="PTHR34322:SF2">
    <property type="entry name" value="TRANSPOSASE IS200-LIKE DOMAIN-CONTAINING PROTEIN"/>
    <property type="match status" value="1"/>
</dbReference>
<organism evidence="2 3">
    <name type="scientific">Clostridium amylolyticum</name>
    <dbReference type="NCBI Taxonomy" id="1121298"/>
    <lineage>
        <taxon>Bacteria</taxon>
        <taxon>Bacillati</taxon>
        <taxon>Bacillota</taxon>
        <taxon>Clostridia</taxon>
        <taxon>Eubacteriales</taxon>
        <taxon>Clostridiaceae</taxon>
        <taxon>Clostridium</taxon>
    </lineage>
</organism>
<dbReference type="RefSeq" id="WP_073006489.1">
    <property type="nucleotide sequence ID" value="NZ_FQZO01000003.1"/>
</dbReference>
<evidence type="ECO:0000313" key="3">
    <source>
        <dbReference type="Proteomes" id="UP000184080"/>
    </source>
</evidence>
<sequence length="189" mass="22705">MPTKRRVWFPGCMYHITARGNHQEDIFKSIADFNMYLRMMKECLNYYEDCSYEVISYCLMKNHVHILVRAGKKEIGGFIRRLHSMYAMYFNSKYDSTGHLYQGRYYSEVIMDVGQLMEVSRYIHLNPVRAKIVKLPQQYKFSSYNMYIGNEEENIVDTSMILGYFPEEEKAEKKKERYRYFVEKAMEVS</sequence>
<dbReference type="InterPro" id="IPR002686">
    <property type="entry name" value="Transposase_17"/>
</dbReference>
<gene>
    <name evidence="2" type="ORF">SAMN05444401_2230</name>
</gene>
<dbReference type="Proteomes" id="UP000184080">
    <property type="component" value="Unassembled WGS sequence"/>
</dbReference>
<dbReference type="AlphaFoldDB" id="A0A1M6GSR1"/>
<accession>A0A1M6GSR1</accession>
<evidence type="ECO:0000313" key="2">
    <source>
        <dbReference type="EMBL" id="SHJ12998.1"/>
    </source>
</evidence>